<keyword evidence="3" id="KW-0560">Oxidoreductase</keyword>
<dbReference type="Pfam" id="PF08546">
    <property type="entry name" value="ApbA_C"/>
    <property type="match status" value="1"/>
</dbReference>
<evidence type="ECO:0000313" key="8">
    <source>
        <dbReference type="Proteomes" id="UP000469558"/>
    </source>
</evidence>
<sequence length="439" mass="49347">MDDVLDFRGVALSNPTSSSEDQEPAENPQKQEVEVLDSPGQTSNPWSEVLDQDASTSEIEEEPWEQELHTATDNRVDVENEHSSTIHVLGSGPTGKFIAHSIAALSHAPPVTLLLHTNRLMRKWNSEGRAVSVFRDGKLSAQSKIQVEFARDDDTRAFQGGQNGPYQHTERSNSIIKHLIVTTDGPSTLPALSRIMHRLRSWSTILFLQDGMGIVDKVNDVVFPDPRRRPNYALGNMTHKLTPTEKDFTIFERKSGGISFSTLVRATHARNEALDSDRNPLVHAVPRTEFHMEQLEKLAINATLGPLSVLYDCPNDQLLHNYNVCQTMRLILKETSLILQSLPELSKAPKIQKHFSAQRLEWMMVSIIKKTGGNSTTMLQEIKDGKRSGVEFYNGYLVRRATELGIPCPHNEMLLAMVNAKSTIRKRRDDSYIPIRNGR</sequence>
<accession>A0A8T9CAI3</accession>
<feature type="domain" description="Ketopantoate reductase C-terminal" evidence="6">
    <location>
        <begin position="293"/>
        <end position="421"/>
    </location>
</feature>
<evidence type="ECO:0000256" key="1">
    <source>
        <dbReference type="ARBA" id="ARBA00007870"/>
    </source>
</evidence>
<protein>
    <submittedName>
        <fullName evidence="7">Putative 2-dehydropantoate 2-reductase</fullName>
    </submittedName>
</protein>
<dbReference type="InterPro" id="IPR013328">
    <property type="entry name" value="6PGD_dom2"/>
</dbReference>
<dbReference type="EMBL" id="QGMK01000292">
    <property type="protein sequence ID" value="TVY82648.1"/>
    <property type="molecule type" value="Genomic_DNA"/>
</dbReference>
<evidence type="ECO:0000256" key="4">
    <source>
        <dbReference type="SAM" id="MobiDB-lite"/>
    </source>
</evidence>
<dbReference type="InterPro" id="IPR008927">
    <property type="entry name" value="6-PGluconate_DH-like_C_sf"/>
</dbReference>
<dbReference type="InterPro" id="IPR050838">
    <property type="entry name" value="Ketopantoate_reductase"/>
</dbReference>
<dbReference type="Proteomes" id="UP000469558">
    <property type="component" value="Unassembled WGS sequence"/>
</dbReference>
<organism evidence="7 8">
    <name type="scientific">Lachnellula suecica</name>
    <dbReference type="NCBI Taxonomy" id="602035"/>
    <lineage>
        <taxon>Eukaryota</taxon>
        <taxon>Fungi</taxon>
        <taxon>Dikarya</taxon>
        <taxon>Ascomycota</taxon>
        <taxon>Pezizomycotina</taxon>
        <taxon>Leotiomycetes</taxon>
        <taxon>Helotiales</taxon>
        <taxon>Lachnaceae</taxon>
        <taxon>Lachnellula</taxon>
    </lineage>
</organism>
<dbReference type="PANTHER" id="PTHR43765:SF2">
    <property type="entry name" value="2-DEHYDROPANTOATE 2-REDUCTASE"/>
    <property type="match status" value="1"/>
</dbReference>
<reference evidence="7 8" key="1">
    <citation type="submission" date="2018-05" db="EMBL/GenBank/DDBJ databases">
        <title>Genome sequencing and assembly of the regulated plant pathogen Lachnellula willkommii and related sister species for the development of diagnostic species identification markers.</title>
        <authorList>
            <person name="Giroux E."/>
            <person name="Bilodeau G."/>
        </authorList>
    </citation>
    <scope>NUCLEOTIDE SEQUENCE [LARGE SCALE GENOMIC DNA]</scope>
    <source>
        <strain evidence="7 8">CBS 268.59</strain>
    </source>
</reference>
<dbReference type="GO" id="GO:0050661">
    <property type="term" value="F:NADP binding"/>
    <property type="evidence" value="ECO:0007669"/>
    <property type="project" value="TreeGrafter"/>
</dbReference>
<name>A0A8T9CAI3_9HELO</name>
<feature type="domain" description="Ketopantoate reductase N-terminal" evidence="5">
    <location>
        <begin position="86"/>
        <end position="245"/>
    </location>
</feature>
<evidence type="ECO:0000259" key="5">
    <source>
        <dbReference type="Pfam" id="PF02558"/>
    </source>
</evidence>
<dbReference type="GO" id="GO:0005739">
    <property type="term" value="C:mitochondrion"/>
    <property type="evidence" value="ECO:0007669"/>
    <property type="project" value="TreeGrafter"/>
</dbReference>
<evidence type="ECO:0000313" key="7">
    <source>
        <dbReference type="EMBL" id="TVY82648.1"/>
    </source>
</evidence>
<evidence type="ECO:0000256" key="3">
    <source>
        <dbReference type="ARBA" id="ARBA00023002"/>
    </source>
</evidence>
<evidence type="ECO:0000256" key="2">
    <source>
        <dbReference type="ARBA" id="ARBA00022857"/>
    </source>
</evidence>
<feature type="region of interest" description="Disordered" evidence="4">
    <location>
        <begin position="1"/>
        <end position="65"/>
    </location>
</feature>
<dbReference type="PANTHER" id="PTHR43765">
    <property type="entry name" value="2-DEHYDROPANTOATE 2-REDUCTASE-RELATED"/>
    <property type="match status" value="1"/>
</dbReference>
<dbReference type="InterPro" id="IPR013752">
    <property type="entry name" value="KPA_reductase"/>
</dbReference>
<gene>
    <name evidence="7" type="ORF">LSUE1_G001493</name>
</gene>
<keyword evidence="8" id="KW-1185">Reference proteome</keyword>
<comment type="caution">
    <text evidence="7">The sequence shown here is derived from an EMBL/GenBank/DDBJ whole genome shotgun (WGS) entry which is preliminary data.</text>
</comment>
<evidence type="ECO:0000259" key="6">
    <source>
        <dbReference type="Pfam" id="PF08546"/>
    </source>
</evidence>
<comment type="similarity">
    <text evidence="1">Belongs to the ketopantoate reductase family.</text>
</comment>
<dbReference type="GO" id="GO:0008677">
    <property type="term" value="F:2-dehydropantoate 2-reductase activity"/>
    <property type="evidence" value="ECO:0007669"/>
    <property type="project" value="TreeGrafter"/>
</dbReference>
<dbReference type="InterPro" id="IPR013332">
    <property type="entry name" value="KPR_N"/>
</dbReference>
<dbReference type="Gene3D" id="1.10.1040.10">
    <property type="entry name" value="N-(1-d-carboxylethyl)-l-norvaline Dehydrogenase, domain 2"/>
    <property type="match status" value="1"/>
</dbReference>
<dbReference type="AlphaFoldDB" id="A0A8T9CAI3"/>
<keyword evidence="2" id="KW-0521">NADP</keyword>
<dbReference type="Pfam" id="PF02558">
    <property type="entry name" value="ApbA"/>
    <property type="match status" value="1"/>
</dbReference>
<dbReference type="SUPFAM" id="SSF48179">
    <property type="entry name" value="6-phosphogluconate dehydrogenase C-terminal domain-like"/>
    <property type="match status" value="1"/>
</dbReference>
<dbReference type="OrthoDB" id="73846at2759"/>
<dbReference type="Gene3D" id="3.40.50.720">
    <property type="entry name" value="NAD(P)-binding Rossmann-like Domain"/>
    <property type="match status" value="1"/>
</dbReference>
<proteinExistence type="inferred from homology"/>